<evidence type="ECO:0000259" key="2">
    <source>
        <dbReference type="PROSITE" id="PS50222"/>
    </source>
</evidence>
<organism evidence="3 4">
    <name type="scientific">Pontibacter aydingkolensis</name>
    <dbReference type="NCBI Taxonomy" id="1911536"/>
    <lineage>
        <taxon>Bacteria</taxon>
        <taxon>Pseudomonadati</taxon>
        <taxon>Bacteroidota</taxon>
        <taxon>Cytophagia</taxon>
        <taxon>Cytophagales</taxon>
        <taxon>Hymenobacteraceae</taxon>
        <taxon>Pontibacter</taxon>
    </lineage>
</organism>
<evidence type="ECO:0000313" key="3">
    <source>
        <dbReference type="EMBL" id="MBW7467524.1"/>
    </source>
</evidence>
<sequence>MNINKILSIGLGVALLAGASACTTNGTETASEMETTETTTETDVMADDTDATAMDTWDNDRFGTTFESNNMYSQWDANADGNLDENEFNMTFYRAWDSNNDGVLDEAEWSTATADYGITGQGWADWDTNKDNNLSDTEFRTGFMKSNYMRDWDMDRDGKISQREYSDGLFKVWDTNRDGTLDANEYNTRYNKYYGGM</sequence>
<proteinExistence type="predicted"/>
<dbReference type="SUPFAM" id="SSF47473">
    <property type="entry name" value="EF-hand"/>
    <property type="match status" value="1"/>
</dbReference>
<dbReference type="PROSITE" id="PS00018">
    <property type="entry name" value="EF_HAND_1"/>
    <property type="match status" value="2"/>
</dbReference>
<gene>
    <name evidence="3" type="ORF">K0O23_10625</name>
</gene>
<protein>
    <recommendedName>
        <fullName evidence="2">EF-hand domain-containing protein</fullName>
    </recommendedName>
</protein>
<feature type="signal peptide" evidence="1">
    <location>
        <begin position="1"/>
        <end position="26"/>
    </location>
</feature>
<keyword evidence="1" id="KW-0732">Signal</keyword>
<evidence type="ECO:0000313" key="4">
    <source>
        <dbReference type="Proteomes" id="UP000813018"/>
    </source>
</evidence>
<comment type="caution">
    <text evidence="3">The sequence shown here is derived from an EMBL/GenBank/DDBJ whole genome shotgun (WGS) entry which is preliminary data.</text>
</comment>
<accession>A0ABS7CUJ2</accession>
<evidence type="ECO:0000256" key="1">
    <source>
        <dbReference type="SAM" id="SignalP"/>
    </source>
</evidence>
<dbReference type="Pfam" id="PF13202">
    <property type="entry name" value="EF-hand_5"/>
    <property type="match status" value="2"/>
</dbReference>
<dbReference type="Gene3D" id="1.10.238.10">
    <property type="entry name" value="EF-hand"/>
    <property type="match status" value="2"/>
</dbReference>
<feature type="chain" id="PRO_5046269006" description="EF-hand domain-containing protein" evidence="1">
    <location>
        <begin position="27"/>
        <end position="197"/>
    </location>
</feature>
<dbReference type="PROSITE" id="PS51257">
    <property type="entry name" value="PROKAR_LIPOPROTEIN"/>
    <property type="match status" value="1"/>
</dbReference>
<keyword evidence="4" id="KW-1185">Reference proteome</keyword>
<reference evidence="3 4" key="1">
    <citation type="journal article" date="2016" name="Int. J. Syst. Evol. Microbiol.">
        <title>Pontibacter aydingkolensis sp. nov., isolated from soil of a salt lake.</title>
        <authorList>
            <person name="Osman G."/>
            <person name="Zhang T."/>
            <person name="Lou K."/>
            <person name="Gao Y."/>
            <person name="Chang W."/>
            <person name="Lin Q."/>
            <person name="Yang H.M."/>
            <person name="Huo X.D."/>
            <person name="Wang N."/>
        </authorList>
    </citation>
    <scope>NUCLEOTIDE SEQUENCE [LARGE SCALE GENOMIC DNA]</scope>
    <source>
        <strain evidence="3 4">KACC 19255</strain>
    </source>
</reference>
<name>A0ABS7CUJ2_9BACT</name>
<dbReference type="RefSeq" id="WP_219877399.1">
    <property type="nucleotide sequence ID" value="NZ_JAHYXK010000007.1"/>
</dbReference>
<dbReference type="EMBL" id="JAHYXK010000007">
    <property type="protein sequence ID" value="MBW7467524.1"/>
    <property type="molecule type" value="Genomic_DNA"/>
</dbReference>
<feature type="domain" description="EF-hand" evidence="2">
    <location>
        <begin position="161"/>
        <end position="196"/>
    </location>
</feature>
<dbReference type="PROSITE" id="PS50222">
    <property type="entry name" value="EF_HAND_2"/>
    <property type="match status" value="1"/>
</dbReference>
<dbReference type="InterPro" id="IPR011992">
    <property type="entry name" value="EF-hand-dom_pair"/>
</dbReference>
<dbReference type="InterPro" id="IPR018247">
    <property type="entry name" value="EF_Hand_1_Ca_BS"/>
</dbReference>
<dbReference type="InterPro" id="IPR002048">
    <property type="entry name" value="EF_hand_dom"/>
</dbReference>
<dbReference type="Proteomes" id="UP000813018">
    <property type="component" value="Unassembled WGS sequence"/>
</dbReference>